<sequence length="148" mass="16870">MASTATQIITKRSTKPNAQYSPSNPTVTAKYHLVIYNDTKSILVVDNSSAKRLANDDIMKLNDGRIAKLIIPGIKEECIEHWSKRIRPSRTNKSNDEQLQDDDNDDELPDMIERTSPALSKNENDLDRHRDANVKEDYKSEIESLLLM</sequence>
<organism evidence="2 3">
    <name type="scientific">Rotaria sordida</name>
    <dbReference type="NCBI Taxonomy" id="392033"/>
    <lineage>
        <taxon>Eukaryota</taxon>
        <taxon>Metazoa</taxon>
        <taxon>Spiralia</taxon>
        <taxon>Gnathifera</taxon>
        <taxon>Rotifera</taxon>
        <taxon>Eurotatoria</taxon>
        <taxon>Bdelloidea</taxon>
        <taxon>Philodinida</taxon>
        <taxon>Philodinidae</taxon>
        <taxon>Rotaria</taxon>
    </lineage>
</organism>
<evidence type="ECO:0000256" key="1">
    <source>
        <dbReference type="SAM" id="MobiDB-lite"/>
    </source>
</evidence>
<evidence type="ECO:0000313" key="3">
    <source>
        <dbReference type="Proteomes" id="UP000663889"/>
    </source>
</evidence>
<evidence type="ECO:0000313" key="2">
    <source>
        <dbReference type="EMBL" id="CAF1481174.1"/>
    </source>
</evidence>
<feature type="region of interest" description="Disordered" evidence="1">
    <location>
        <begin position="87"/>
        <end position="134"/>
    </location>
</feature>
<dbReference type="Proteomes" id="UP000663889">
    <property type="component" value="Unassembled WGS sequence"/>
</dbReference>
<dbReference type="EMBL" id="CAJNOU010005533">
    <property type="protein sequence ID" value="CAF1481174.1"/>
    <property type="molecule type" value="Genomic_DNA"/>
</dbReference>
<protein>
    <submittedName>
        <fullName evidence="2">Uncharacterized protein</fullName>
    </submittedName>
</protein>
<name>A0A815RV14_9BILA</name>
<feature type="region of interest" description="Disordered" evidence="1">
    <location>
        <begin position="1"/>
        <end position="23"/>
    </location>
</feature>
<comment type="caution">
    <text evidence="2">The sequence shown here is derived from an EMBL/GenBank/DDBJ whole genome shotgun (WGS) entry which is preliminary data.</text>
</comment>
<feature type="compositionally biased region" description="Basic and acidic residues" evidence="1">
    <location>
        <begin position="122"/>
        <end position="134"/>
    </location>
</feature>
<proteinExistence type="predicted"/>
<feature type="compositionally biased region" description="Acidic residues" evidence="1">
    <location>
        <begin position="98"/>
        <end position="110"/>
    </location>
</feature>
<dbReference type="AlphaFoldDB" id="A0A815RV14"/>
<reference evidence="2" key="1">
    <citation type="submission" date="2021-02" db="EMBL/GenBank/DDBJ databases">
        <authorList>
            <person name="Nowell W R."/>
        </authorList>
    </citation>
    <scope>NUCLEOTIDE SEQUENCE</scope>
</reference>
<gene>
    <name evidence="2" type="ORF">SEV965_LOCUS35107</name>
</gene>
<accession>A0A815RV14</accession>